<evidence type="ECO:0000256" key="3">
    <source>
        <dbReference type="ARBA" id="ARBA00022692"/>
    </source>
</evidence>
<evidence type="ECO:0000256" key="2">
    <source>
        <dbReference type="ARBA" id="ARBA00008816"/>
    </source>
</evidence>
<dbReference type="Proteomes" id="UP001497392">
    <property type="component" value="Unassembled WGS sequence"/>
</dbReference>
<gene>
    <name evidence="8" type="primary">g13102</name>
    <name evidence="8" type="ORF">VP750_LOCUS11630</name>
</gene>
<dbReference type="EMBL" id="CAXHTA020000021">
    <property type="protein sequence ID" value="CAL5229724.1"/>
    <property type="molecule type" value="Genomic_DNA"/>
</dbReference>
<evidence type="ECO:0000256" key="4">
    <source>
        <dbReference type="ARBA" id="ARBA00022989"/>
    </source>
</evidence>
<dbReference type="InterPro" id="IPR000326">
    <property type="entry name" value="PAP2/HPO"/>
</dbReference>
<feature type="transmembrane region" description="Helical" evidence="6">
    <location>
        <begin position="100"/>
        <end position="121"/>
    </location>
</feature>
<evidence type="ECO:0000313" key="8">
    <source>
        <dbReference type="EMBL" id="CAL5229724.1"/>
    </source>
</evidence>
<evidence type="ECO:0000256" key="6">
    <source>
        <dbReference type="SAM" id="Phobius"/>
    </source>
</evidence>
<protein>
    <submittedName>
        <fullName evidence="8">G13102 protein</fullName>
    </submittedName>
</protein>
<dbReference type="SMART" id="SM00014">
    <property type="entry name" value="acidPPc"/>
    <property type="match status" value="1"/>
</dbReference>
<comment type="caution">
    <text evidence="8">The sequence shown here is derived from an EMBL/GenBank/DDBJ whole genome shotgun (WGS) entry which is preliminary data.</text>
</comment>
<organism evidence="8 9">
    <name type="scientific">Coccomyxa viridis</name>
    <dbReference type="NCBI Taxonomy" id="1274662"/>
    <lineage>
        <taxon>Eukaryota</taxon>
        <taxon>Viridiplantae</taxon>
        <taxon>Chlorophyta</taxon>
        <taxon>core chlorophytes</taxon>
        <taxon>Trebouxiophyceae</taxon>
        <taxon>Trebouxiophyceae incertae sedis</taxon>
        <taxon>Coccomyxaceae</taxon>
        <taxon>Coccomyxa</taxon>
    </lineage>
</organism>
<evidence type="ECO:0000259" key="7">
    <source>
        <dbReference type="SMART" id="SM00014"/>
    </source>
</evidence>
<comment type="similarity">
    <text evidence="2">Belongs to the PA-phosphatase related phosphoesterase family.</text>
</comment>
<dbReference type="SUPFAM" id="SSF48317">
    <property type="entry name" value="Acid phosphatase/Vanadium-dependent haloperoxidase"/>
    <property type="match status" value="1"/>
</dbReference>
<sequence>MRSLSGNNPPWKVITRTYLIDYVALLLMVVILVISEEAVPFTRYIYHIDDQELWRYSYPHHKDSVPSWSVPIIALCAPILFITVYSQIWRASRLEVHNAILGGLSCVIFTALVTNLVKLAVGRPRPNFVALCWPDGAVVWDPDTGLAVCSPNAINPGEGRKSFPSGHTSWSTSGLGYVTFWLLGKLRLYDGASHIWKWPVALAPLGGAIWIGITRLQDNWHHWEDVSVGFLLGLGIAYAFYRQHYHDITSARAGEPFLPILDPQNGEELPLQRQRYTDVEAANFADEGQP</sequence>
<feature type="transmembrane region" description="Helical" evidence="6">
    <location>
        <begin position="20"/>
        <end position="46"/>
    </location>
</feature>
<evidence type="ECO:0000313" key="9">
    <source>
        <dbReference type="Proteomes" id="UP001497392"/>
    </source>
</evidence>
<keyword evidence="3 6" id="KW-0812">Transmembrane</keyword>
<feature type="domain" description="Phosphatidic acid phosphatase type 2/haloperoxidase" evidence="7">
    <location>
        <begin position="99"/>
        <end position="241"/>
    </location>
</feature>
<name>A0ABP1GC31_9CHLO</name>
<evidence type="ECO:0000256" key="5">
    <source>
        <dbReference type="ARBA" id="ARBA00023136"/>
    </source>
</evidence>
<reference evidence="8 9" key="1">
    <citation type="submission" date="2024-06" db="EMBL/GenBank/DDBJ databases">
        <authorList>
            <person name="Kraege A."/>
            <person name="Thomma B."/>
        </authorList>
    </citation>
    <scope>NUCLEOTIDE SEQUENCE [LARGE SCALE GENOMIC DNA]</scope>
</reference>
<dbReference type="InterPro" id="IPR036938">
    <property type="entry name" value="PAP2/HPO_sf"/>
</dbReference>
<keyword evidence="9" id="KW-1185">Reference proteome</keyword>
<dbReference type="PANTHER" id="PTHR10165:SF203">
    <property type="entry name" value="LIPID PHOSPHATE PHOSPHATASE 3, CHLOROPLASTIC-RELATED"/>
    <property type="match status" value="1"/>
</dbReference>
<keyword evidence="5 6" id="KW-0472">Membrane</keyword>
<dbReference type="PANTHER" id="PTHR10165">
    <property type="entry name" value="LIPID PHOSPHATE PHOSPHATASE"/>
    <property type="match status" value="1"/>
</dbReference>
<dbReference type="Pfam" id="PF01569">
    <property type="entry name" value="PAP2"/>
    <property type="match status" value="1"/>
</dbReference>
<proteinExistence type="inferred from homology"/>
<dbReference type="Gene3D" id="1.20.144.10">
    <property type="entry name" value="Phosphatidic acid phosphatase type 2/haloperoxidase"/>
    <property type="match status" value="1"/>
</dbReference>
<keyword evidence="4 6" id="KW-1133">Transmembrane helix</keyword>
<dbReference type="CDD" id="cd03390">
    <property type="entry name" value="PAP2_containing_1_like"/>
    <property type="match status" value="1"/>
</dbReference>
<accession>A0ABP1GC31</accession>
<evidence type="ECO:0000256" key="1">
    <source>
        <dbReference type="ARBA" id="ARBA00004141"/>
    </source>
</evidence>
<dbReference type="InterPro" id="IPR043216">
    <property type="entry name" value="PAP-like"/>
</dbReference>
<feature type="transmembrane region" description="Helical" evidence="6">
    <location>
        <begin position="67"/>
        <end position="88"/>
    </location>
</feature>
<comment type="subcellular location">
    <subcellularLocation>
        <location evidence="1">Membrane</location>
        <topology evidence="1">Multi-pass membrane protein</topology>
    </subcellularLocation>
</comment>